<keyword evidence="7 11" id="KW-0408">Iron</keyword>
<evidence type="ECO:0000313" key="15">
    <source>
        <dbReference type="Proteomes" id="UP000608420"/>
    </source>
</evidence>
<dbReference type="PIRSF" id="PIRSF036692">
    <property type="entry name" value="SDH_B"/>
    <property type="match status" value="1"/>
</dbReference>
<evidence type="ECO:0000259" key="13">
    <source>
        <dbReference type="PROSITE" id="PS51671"/>
    </source>
</evidence>
<dbReference type="EMBL" id="BMIW01000032">
    <property type="protein sequence ID" value="GGG11949.1"/>
    <property type="molecule type" value="Genomic_DNA"/>
</dbReference>
<dbReference type="NCBIfam" id="TIGR00719">
    <property type="entry name" value="sda_beta"/>
    <property type="match status" value="1"/>
</dbReference>
<keyword evidence="15" id="KW-1185">Reference proteome</keyword>
<accession>A0ABQ1W563</accession>
<keyword evidence="9 11" id="KW-0456">Lyase</keyword>
<dbReference type="SUPFAM" id="SSF55021">
    <property type="entry name" value="ACT-like"/>
    <property type="match status" value="1"/>
</dbReference>
<dbReference type="PANTHER" id="PTHR30182:SF12">
    <property type="entry name" value="L-SERINE DEHYDRATASE, BETA CHAIN-RELATED"/>
    <property type="match status" value="1"/>
</dbReference>
<comment type="similarity">
    <text evidence="3 11 12">Belongs to the iron-sulfur dependent L-serine dehydratase family.</text>
</comment>
<comment type="cofactor">
    <cofactor evidence="1 12">
        <name>[4Fe-4S] cluster</name>
        <dbReference type="ChEBI" id="CHEBI:49883"/>
    </cofactor>
</comment>
<dbReference type="InterPro" id="IPR029009">
    <property type="entry name" value="ASB_dom_sf"/>
</dbReference>
<proteinExistence type="inferred from homology"/>
<keyword evidence="5 11" id="KW-0004">4Fe-4S</keyword>
<evidence type="ECO:0000256" key="9">
    <source>
        <dbReference type="ARBA" id="ARBA00023239"/>
    </source>
</evidence>
<evidence type="ECO:0000256" key="10">
    <source>
        <dbReference type="ARBA" id="ARBA00049406"/>
    </source>
</evidence>
<evidence type="ECO:0000313" key="14">
    <source>
        <dbReference type="EMBL" id="GGG11949.1"/>
    </source>
</evidence>
<protein>
    <recommendedName>
        <fullName evidence="11">L-serine deaminase</fullName>
    </recommendedName>
</protein>
<evidence type="ECO:0000256" key="11">
    <source>
        <dbReference type="PIRNR" id="PIRNR036692"/>
    </source>
</evidence>
<keyword evidence="8 11" id="KW-0411">Iron-sulfur</keyword>
<dbReference type="InterPro" id="IPR004643">
    <property type="entry name" value="Fe-S_L-Ser_bsu"/>
</dbReference>
<evidence type="ECO:0000256" key="2">
    <source>
        <dbReference type="ARBA" id="ARBA00004742"/>
    </source>
</evidence>
<dbReference type="RefSeq" id="WP_120462234.1">
    <property type="nucleotide sequence ID" value="NZ_BMIW01000032.1"/>
</dbReference>
<dbReference type="SUPFAM" id="SSF143548">
    <property type="entry name" value="Serine metabolism enzymes domain"/>
    <property type="match status" value="1"/>
</dbReference>
<dbReference type="InterPro" id="IPR045865">
    <property type="entry name" value="ACT-like_dom_sf"/>
</dbReference>
<dbReference type="InterPro" id="IPR005131">
    <property type="entry name" value="Ser_deHydtase_bsu"/>
</dbReference>
<sequence>MPFTSVFDIIGPVMIGPSSSHTAGANRIGRAARRLFGRVPESVTVTLYGSFAKTYKGHGSDLAIVSGILDFDTSDARIPKALEIAKEQGVDITFVTAEEETDHPNTARLTLHDKRGAIEVIGVSIGGGSIEIREVIQLNPNPAGSTPAMLILHEDKHGAVAHVTTLLANHHINIGYMEVSRTGKGEDALMAIELDQAVDQTVINRMHTLPHIKEIWQVQTYHRSSAEGGVPCSIA</sequence>
<dbReference type="PANTHER" id="PTHR30182">
    <property type="entry name" value="L-SERINE DEHYDRATASE"/>
    <property type="match status" value="1"/>
</dbReference>
<keyword evidence="6 11" id="KW-0479">Metal-binding</keyword>
<gene>
    <name evidence="14" type="primary">sdaAB</name>
    <name evidence="14" type="ORF">GCM10010913_37210</name>
</gene>
<evidence type="ECO:0000256" key="1">
    <source>
        <dbReference type="ARBA" id="ARBA00001966"/>
    </source>
</evidence>
<dbReference type="Gene3D" id="3.30.1330.90">
    <property type="entry name" value="D-3-phosphoglycerate dehydrogenase, domain 3"/>
    <property type="match status" value="1"/>
</dbReference>
<evidence type="ECO:0000256" key="7">
    <source>
        <dbReference type="ARBA" id="ARBA00023004"/>
    </source>
</evidence>
<evidence type="ECO:0000256" key="4">
    <source>
        <dbReference type="ARBA" id="ARBA00022432"/>
    </source>
</evidence>
<comment type="catalytic activity">
    <reaction evidence="10 11 12">
        <text>L-serine = pyruvate + NH4(+)</text>
        <dbReference type="Rhea" id="RHEA:19169"/>
        <dbReference type="ChEBI" id="CHEBI:15361"/>
        <dbReference type="ChEBI" id="CHEBI:28938"/>
        <dbReference type="ChEBI" id="CHEBI:33384"/>
        <dbReference type="EC" id="4.3.1.17"/>
    </reaction>
</comment>
<feature type="domain" description="ACT" evidence="13">
    <location>
        <begin position="148"/>
        <end position="226"/>
    </location>
</feature>
<dbReference type="Proteomes" id="UP000608420">
    <property type="component" value="Unassembled WGS sequence"/>
</dbReference>
<evidence type="ECO:0000256" key="3">
    <source>
        <dbReference type="ARBA" id="ARBA00008636"/>
    </source>
</evidence>
<evidence type="ECO:0000256" key="5">
    <source>
        <dbReference type="ARBA" id="ARBA00022485"/>
    </source>
</evidence>
<dbReference type="CDD" id="cd04903">
    <property type="entry name" value="ACT_LSD"/>
    <property type="match status" value="1"/>
</dbReference>
<organism evidence="14 15">
    <name type="scientific">Paenibacillus aceti</name>
    <dbReference type="NCBI Taxonomy" id="1820010"/>
    <lineage>
        <taxon>Bacteria</taxon>
        <taxon>Bacillati</taxon>
        <taxon>Bacillota</taxon>
        <taxon>Bacilli</taxon>
        <taxon>Bacillales</taxon>
        <taxon>Paenibacillaceae</taxon>
        <taxon>Paenibacillus</taxon>
    </lineage>
</organism>
<dbReference type="Gene3D" id="3.30.70.260">
    <property type="match status" value="1"/>
</dbReference>
<dbReference type="Pfam" id="PF03315">
    <property type="entry name" value="SDH_beta"/>
    <property type="match status" value="1"/>
</dbReference>
<dbReference type="Pfam" id="PF01842">
    <property type="entry name" value="ACT"/>
    <property type="match status" value="1"/>
</dbReference>
<evidence type="ECO:0000256" key="6">
    <source>
        <dbReference type="ARBA" id="ARBA00022723"/>
    </source>
</evidence>
<comment type="pathway">
    <text evidence="2 11">Carbohydrate biosynthesis; gluconeogenesis.</text>
</comment>
<comment type="caution">
    <text evidence="14">The sequence shown here is derived from an EMBL/GenBank/DDBJ whole genome shotgun (WGS) entry which is preliminary data.</text>
</comment>
<dbReference type="InterPro" id="IPR051318">
    <property type="entry name" value="Fe-S_L-Ser"/>
</dbReference>
<name>A0ABQ1W563_9BACL</name>
<evidence type="ECO:0000256" key="12">
    <source>
        <dbReference type="RuleBase" id="RU366059"/>
    </source>
</evidence>
<dbReference type="PROSITE" id="PS51671">
    <property type="entry name" value="ACT"/>
    <property type="match status" value="1"/>
</dbReference>
<dbReference type="InterPro" id="IPR002912">
    <property type="entry name" value="ACT_dom"/>
</dbReference>
<evidence type="ECO:0000256" key="8">
    <source>
        <dbReference type="ARBA" id="ARBA00023014"/>
    </source>
</evidence>
<keyword evidence="4 11" id="KW-0312">Gluconeogenesis</keyword>
<reference evidence="15" key="1">
    <citation type="journal article" date="2019" name="Int. J. Syst. Evol. Microbiol.">
        <title>The Global Catalogue of Microorganisms (GCM) 10K type strain sequencing project: providing services to taxonomists for standard genome sequencing and annotation.</title>
        <authorList>
            <consortium name="The Broad Institute Genomics Platform"/>
            <consortium name="The Broad Institute Genome Sequencing Center for Infectious Disease"/>
            <person name="Wu L."/>
            <person name="Ma J."/>
        </authorList>
    </citation>
    <scope>NUCLEOTIDE SEQUENCE [LARGE SCALE GENOMIC DNA]</scope>
    <source>
        <strain evidence="15">CGMCC 1.15420</strain>
    </source>
</reference>